<evidence type="ECO:0000313" key="5">
    <source>
        <dbReference type="Proteomes" id="UP000029738"/>
    </source>
</evidence>
<evidence type="ECO:0000313" key="4">
    <source>
        <dbReference type="EMBL" id="KIE10769.1"/>
    </source>
</evidence>
<feature type="domain" description="Fe/B12 periplasmic-binding" evidence="2">
    <location>
        <begin position="124"/>
        <end position="398"/>
    </location>
</feature>
<dbReference type="RefSeq" id="WP_038081556.1">
    <property type="nucleotide sequence ID" value="NZ_JHEG04000001.1"/>
</dbReference>
<dbReference type="InterPro" id="IPR050902">
    <property type="entry name" value="ABC_Transporter_SBP"/>
</dbReference>
<dbReference type="Pfam" id="PF01497">
    <property type="entry name" value="Peripla_BP_2"/>
    <property type="match status" value="1"/>
</dbReference>
<keyword evidence="5" id="KW-1185">Reference proteome</keyword>
<dbReference type="CDD" id="cd01141">
    <property type="entry name" value="TroA_d"/>
    <property type="match status" value="1"/>
</dbReference>
<organism evidence="4">
    <name type="scientific">Tolypothrix bouteillei VB521301</name>
    <dbReference type="NCBI Taxonomy" id="1479485"/>
    <lineage>
        <taxon>Bacteria</taxon>
        <taxon>Bacillati</taxon>
        <taxon>Cyanobacteriota</taxon>
        <taxon>Cyanophyceae</taxon>
        <taxon>Nostocales</taxon>
        <taxon>Tolypothrichaceae</taxon>
        <taxon>Tolypothrix</taxon>
    </lineage>
</organism>
<dbReference type="AlphaFoldDB" id="A0A0C1QZ49"/>
<sequence>MRNINFLRFKPIIFFCQIVLITVVVIACQSSNKPSNNTITASHSKIHQECVKNYSETTDYFPKKIIIDYAKGFGVEYYKNYKIVTVKNPWQKAATTFQYVLVQCGTPVPKGFKESQTIQIPINTVVSLSTTHLPHLDKLGVVDKLLGVSDTSTVNTNSVVEKIKANKIAKLGIDNSLNLEKLLDLNPDLVTTYGVGNPNIDSYPRLIEAGLKVAINADYTESSPLGRAEWIKFTSLFFNREAKAEEIFDEIAKQYQAISVKAKAAKNRPTVFVGFNSKGTWYMPGGNSYVAQYFADAGANYLWKDEKSSGSLPLSLEQVFERATNADYWLNGSLYWKTKKDLLAEDNRYGDFKAVKNGNLYNNNALLNSSGGNDYWESGISNPHLVLSDIIKILHPEILRDRKLVYYRKLS</sequence>
<evidence type="ECO:0000313" key="3">
    <source>
        <dbReference type="EMBL" id="KAF3886784.1"/>
    </source>
</evidence>
<dbReference type="PANTHER" id="PTHR30535">
    <property type="entry name" value="VITAMIN B12-BINDING PROTEIN"/>
    <property type="match status" value="1"/>
</dbReference>
<dbReference type="InterPro" id="IPR002491">
    <property type="entry name" value="ABC_transptr_periplasmic_BD"/>
</dbReference>
<dbReference type="PROSITE" id="PS51257">
    <property type="entry name" value="PROKAR_LIPOPROTEIN"/>
    <property type="match status" value="1"/>
</dbReference>
<dbReference type="GO" id="GO:0071281">
    <property type="term" value="P:cellular response to iron ion"/>
    <property type="evidence" value="ECO:0007669"/>
    <property type="project" value="TreeGrafter"/>
</dbReference>
<comment type="similarity">
    <text evidence="1">Belongs to the bacterial solute-binding protein 8 family.</text>
</comment>
<dbReference type="OrthoDB" id="9812528at2"/>
<dbReference type="Gene3D" id="3.40.50.1980">
    <property type="entry name" value="Nitrogenase molybdenum iron protein domain"/>
    <property type="match status" value="2"/>
</dbReference>
<dbReference type="STRING" id="1479485.DA73_0219985"/>
<reference evidence="4" key="1">
    <citation type="journal article" date="2015" name="Genome Announc.">
        <title>Draft Genome Sequence of Tolypothrix boutellei Strain VB521301.</title>
        <authorList>
            <person name="Chandrababunaidu M.M."/>
            <person name="Singh D."/>
            <person name="Sen D."/>
            <person name="Bhan S."/>
            <person name="Das S."/>
            <person name="Gupta A."/>
            <person name="Adhikary S.P."/>
            <person name="Tripathy S."/>
        </authorList>
    </citation>
    <scope>NUCLEOTIDE SEQUENCE</scope>
    <source>
        <strain evidence="4">VB521301</strain>
    </source>
</reference>
<name>A0A0C1QZ49_9CYAN</name>
<protein>
    <submittedName>
        <fullName evidence="4">ABC transporter substrate-binding protein</fullName>
    </submittedName>
</protein>
<evidence type="ECO:0000259" key="2">
    <source>
        <dbReference type="PROSITE" id="PS50983"/>
    </source>
</evidence>
<dbReference type="PROSITE" id="PS50983">
    <property type="entry name" value="FE_B12_PBP"/>
    <property type="match status" value="1"/>
</dbReference>
<dbReference type="Proteomes" id="UP000029738">
    <property type="component" value="Unassembled WGS sequence"/>
</dbReference>
<dbReference type="EMBL" id="JHEG04000001">
    <property type="protein sequence ID" value="KAF3886784.1"/>
    <property type="molecule type" value="Genomic_DNA"/>
</dbReference>
<gene>
    <name evidence="4" type="ORF">DA73_0219985</name>
    <name evidence="3" type="ORF">DA73_0400015810</name>
</gene>
<accession>A0A0C1QZ49</accession>
<dbReference type="SUPFAM" id="SSF53807">
    <property type="entry name" value="Helical backbone' metal receptor"/>
    <property type="match status" value="1"/>
</dbReference>
<proteinExistence type="inferred from homology"/>
<reference evidence="3" key="2">
    <citation type="submission" date="2019-11" db="EMBL/GenBank/DDBJ databases">
        <title>Improved Assembly of Tolypothrix boutellei genome.</title>
        <authorList>
            <person name="Sarangi A.N."/>
            <person name="Mukherjee M."/>
            <person name="Ghosh S."/>
            <person name="Singh D."/>
            <person name="Das A."/>
            <person name="Kant S."/>
            <person name="Prusty A."/>
            <person name="Tripathy S."/>
        </authorList>
    </citation>
    <scope>NUCLEOTIDE SEQUENCE</scope>
    <source>
        <strain evidence="3">VB521301</strain>
    </source>
</reference>
<dbReference type="EMBL" id="JHEG02000048">
    <property type="protein sequence ID" value="KIE10769.1"/>
    <property type="molecule type" value="Genomic_DNA"/>
</dbReference>
<evidence type="ECO:0000256" key="1">
    <source>
        <dbReference type="ARBA" id="ARBA00008814"/>
    </source>
</evidence>
<dbReference type="PANTHER" id="PTHR30535:SF34">
    <property type="entry name" value="MOLYBDATE-BINDING PROTEIN MOLA"/>
    <property type="match status" value="1"/>
</dbReference>
<comment type="caution">
    <text evidence="4">The sequence shown here is derived from an EMBL/GenBank/DDBJ whole genome shotgun (WGS) entry which is preliminary data.</text>
</comment>